<comment type="caution">
    <text evidence="2">The sequence shown here is derived from an EMBL/GenBank/DDBJ whole genome shotgun (WGS) entry which is preliminary data.</text>
</comment>
<reference evidence="2 3" key="1">
    <citation type="submission" date="2018-03" db="EMBL/GenBank/DDBJ databases">
        <title>Genomic Encyclopedia of Type Strains, Phase III (KMG-III): the genomes of soil and plant-associated and newly described type strains.</title>
        <authorList>
            <person name="Whitman W."/>
        </authorList>
    </citation>
    <scope>NUCLEOTIDE SEQUENCE [LARGE SCALE GENOMIC DNA]</scope>
    <source>
        <strain evidence="2 3">CGMCC 1.9313</strain>
    </source>
</reference>
<dbReference type="InterPro" id="IPR011042">
    <property type="entry name" value="6-blade_b-propeller_TolB-like"/>
</dbReference>
<dbReference type="RefSeq" id="WP_106293125.1">
    <property type="nucleotide sequence ID" value="NZ_PVTH01000005.1"/>
</dbReference>
<proteinExistence type="predicted"/>
<evidence type="ECO:0008006" key="4">
    <source>
        <dbReference type="Google" id="ProtNLM"/>
    </source>
</evidence>
<dbReference type="EMBL" id="PVTH01000005">
    <property type="protein sequence ID" value="PRY52710.1"/>
    <property type="molecule type" value="Genomic_DNA"/>
</dbReference>
<sequence>MKKLFILLAVACSSSSFAQEKYKLTKIWETDSLAVPESVTPYEDGKQMFVSLIDGTPFEVDGKGGIGKIDADGKIIDPMWVGGLNAPKGIAVMQNKLYVADLTEVVVIDIATGKIDTKLKVPQAEGLNDVTVDSKNTVYVSDSKNGMIFSIKNNIVSPYITSLKGTNGLKAVGTDLYIGAGPVLWKADANKNLAKIAEGFESSIDGLQLINKNEFLISCWNGLVYSVGSKGQVTKLMDTRGVMNTADFHYDQKKKIVYLPTFYKKSVIAYKLH</sequence>
<feature type="signal peptide" evidence="1">
    <location>
        <begin position="1"/>
        <end position="18"/>
    </location>
</feature>
<protein>
    <recommendedName>
        <fullName evidence="4">Sugar lactone lactonase YvrE</fullName>
    </recommendedName>
</protein>
<feature type="chain" id="PRO_5015628175" description="Sugar lactone lactonase YvrE" evidence="1">
    <location>
        <begin position="19"/>
        <end position="273"/>
    </location>
</feature>
<name>A0A2T0U475_9SPHI</name>
<accession>A0A2T0U475</accession>
<gene>
    <name evidence="2" type="ORF">B0I27_105177</name>
</gene>
<dbReference type="Gene3D" id="2.120.10.30">
    <property type="entry name" value="TolB, C-terminal domain"/>
    <property type="match status" value="1"/>
</dbReference>
<organism evidence="2 3">
    <name type="scientific">Arcticibacter pallidicorallinus</name>
    <dbReference type="NCBI Taxonomy" id="1259464"/>
    <lineage>
        <taxon>Bacteria</taxon>
        <taxon>Pseudomonadati</taxon>
        <taxon>Bacteroidota</taxon>
        <taxon>Sphingobacteriia</taxon>
        <taxon>Sphingobacteriales</taxon>
        <taxon>Sphingobacteriaceae</taxon>
        <taxon>Arcticibacter</taxon>
    </lineage>
</organism>
<evidence type="ECO:0000313" key="3">
    <source>
        <dbReference type="Proteomes" id="UP000238034"/>
    </source>
</evidence>
<dbReference type="SUPFAM" id="SSF63829">
    <property type="entry name" value="Calcium-dependent phosphotriesterase"/>
    <property type="match status" value="1"/>
</dbReference>
<keyword evidence="1" id="KW-0732">Signal</keyword>
<dbReference type="Proteomes" id="UP000238034">
    <property type="component" value="Unassembled WGS sequence"/>
</dbReference>
<dbReference type="AlphaFoldDB" id="A0A2T0U475"/>
<evidence type="ECO:0000313" key="2">
    <source>
        <dbReference type="EMBL" id="PRY52710.1"/>
    </source>
</evidence>
<dbReference type="OrthoDB" id="7675395at2"/>
<keyword evidence="3" id="KW-1185">Reference proteome</keyword>
<evidence type="ECO:0000256" key="1">
    <source>
        <dbReference type="SAM" id="SignalP"/>
    </source>
</evidence>